<comment type="similarity">
    <text evidence="2">Belongs to the MYBBP1A family.</text>
</comment>
<dbReference type="OrthoDB" id="342531at2759"/>
<feature type="compositionally biased region" description="Acidic residues" evidence="4">
    <location>
        <begin position="776"/>
        <end position="809"/>
    </location>
</feature>
<evidence type="ECO:0000256" key="4">
    <source>
        <dbReference type="SAM" id="MobiDB-lite"/>
    </source>
</evidence>
<keyword evidence="3" id="KW-0539">Nucleus</keyword>
<feature type="region of interest" description="Disordered" evidence="4">
    <location>
        <begin position="995"/>
        <end position="1023"/>
    </location>
</feature>
<organism evidence="5 6">
    <name type="scientific">Batrachochytrium dendrobatidis (strain JEL423)</name>
    <dbReference type="NCBI Taxonomy" id="403673"/>
    <lineage>
        <taxon>Eukaryota</taxon>
        <taxon>Fungi</taxon>
        <taxon>Fungi incertae sedis</taxon>
        <taxon>Chytridiomycota</taxon>
        <taxon>Chytridiomycota incertae sedis</taxon>
        <taxon>Chytridiomycetes</taxon>
        <taxon>Rhizophydiales</taxon>
        <taxon>Rhizophydiales incertae sedis</taxon>
        <taxon>Batrachochytrium</taxon>
    </lineage>
</organism>
<accession>A0A177W9F3</accession>
<evidence type="ECO:0008006" key="7">
    <source>
        <dbReference type="Google" id="ProtNLM"/>
    </source>
</evidence>
<dbReference type="Proteomes" id="UP000077115">
    <property type="component" value="Unassembled WGS sequence"/>
</dbReference>
<dbReference type="PANTHER" id="PTHR13213:SF2">
    <property type="entry name" value="MYB-BINDING PROTEIN 1A"/>
    <property type="match status" value="1"/>
</dbReference>
<dbReference type="PANTHER" id="PTHR13213">
    <property type="entry name" value="MYB-BINDING PROTEIN 1A FAMILY MEMBER"/>
    <property type="match status" value="1"/>
</dbReference>
<gene>
    <name evidence="5" type="ORF">BDEG_20591</name>
</gene>
<feature type="region of interest" description="Disordered" evidence="4">
    <location>
        <begin position="1"/>
        <end position="28"/>
    </location>
</feature>
<dbReference type="GO" id="GO:0000182">
    <property type="term" value="F:rDNA binding"/>
    <property type="evidence" value="ECO:0007669"/>
    <property type="project" value="TreeGrafter"/>
</dbReference>
<evidence type="ECO:0000256" key="1">
    <source>
        <dbReference type="ARBA" id="ARBA00004123"/>
    </source>
</evidence>
<dbReference type="GO" id="GO:0006355">
    <property type="term" value="P:regulation of DNA-templated transcription"/>
    <property type="evidence" value="ECO:0007669"/>
    <property type="project" value="InterPro"/>
</dbReference>
<feature type="region of interest" description="Disordered" evidence="4">
    <location>
        <begin position="776"/>
        <end position="815"/>
    </location>
</feature>
<name>A0A177W9F3_BATDL</name>
<evidence type="ECO:0000256" key="2">
    <source>
        <dbReference type="ARBA" id="ARBA00006809"/>
    </source>
</evidence>
<sequence>MSPAMTDSSKSQPPVEAVKIDPKQNMDQQSSTLAHYSLLASLDAQKRLESAEQLMQLLVKFQSEMDAPNAERNESASSDLNSCYATDVTYGLRRLLRGLSSSRDAARQGFSVALTELLSSLPMLEVSTVLKMLHDCTQENGNRTGQEEKELHLGRMFGYMAMCKSGMLSRKSTTLENVLEIVTGLLKCATKKSYFSQAAYQVLIAILKEIQQTDLSKSVSEAMIRLVLNNGVTNAQGLWFAIEAQHCAPSFDKWDEIMMGWKSKKIILHRKNKDLIVDILKNTTDSGPRVHSVWTTIINLLVEKNSPLSSKQLSIEEFWESVEATLFTTSHERKHIGFQVFEAILLIVDEKQIPFLLTPHFLHCLIDSLSKKNGYFYKQALHTATNLSEIASEKPFIAFPLMMRLVGKNGSLQFDTVTKTKTVENIITTLDTDQIESYIDFLVTSFTDPSSMLNDSLVGTTSSTRVESVRRWILQQMFQLVRMGRLHKEQGWISLIIEFVVVHGFFKPLEVDSKQEFGKVSDDISTLSRERLVSILGALGNISLIDSLKANEAEESVDDDSNFKKYARIPRAHLGKRLNGDTWIYYVCQLLKEMESNKQLTPLGKSSLNASAHDAIQTCYDLVETIRERKAATPEENASLLEELSSFESLVLHILLNIYYEPEEFTLLAKEIKDCYTRMHPQSEAKPIQESKKRKAANAQSTEATDEDMEASPEPIEVIVDVLIGLLVKPCTLLRSMVSDVFRGFCSRMTSKAIQLILDILSTKSGVQGASQLFETEGEEMSDDQEDDTEEESDDDDSDDNEEEEEEDLNAPVDEEFRRKVVETLGKAALFTTQQSNDEEAESDDEGIDDDEMQIFDDKLAEIFRQRYDIKQTHRSVKQNVVHFKSRVMDLLDVFVKEAPTSALMIPVCKSLIAVAQSIYDNSNETGLYTRTESILSQKICKAKAIPIVPINAAIDALKDVHEKLMGASEIKFGKLCNLLSLYLVKVIKHSSDEMKSTTTEASQHNAKRIKSENENDSSNSANASMTCASEVDQVCDIYMSTFTGMLNKDLRVQEQMLQGFIVRFSDPYAAKIALRISSMLLSTFDKPLNLQIKTFPLICALKIFSFAFKHVVQTDVWLNQDEEQGIAGGCKALTDFFKVATFALDRTKSEVKGPFFFSNDRVCELVKEILVVLKRAKLYLRPAKFVSVCLTEELATIGKDLIAEKKFKDFKRAVQVISEINRVCLNQEFTKSKKNNSKSKK</sequence>
<dbReference type="eggNOG" id="KOG1926">
    <property type="taxonomic scope" value="Eukaryota"/>
</dbReference>
<feature type="region of interest" description="Disordered" evidence="4">
    <location>
        <begin position="683"/>
        <end position="712"/>
    </location>
</feature>
<dbReference type="GO" id="GO:0005730">
    <property type="term" value="C:nucleolus"/>
    <property type="evidence" value="ECO:0007669"/>
    <property type="project" value="InterPro"/>
</dbReference>
<dbReference type="AlphaFoldDB" id="A0A177W9F3"/>
<dbReference type="SUPFAM" id="SSF48371">
    <property type="entry name" value="ARM repeat"/>
    <property type="match status" value="1"/>
</dbReference>
<dbReference type="STRING" id="403673.A0A177W9F3"/>
<dbReference type="EMBL" id="DS022300">
    <property type="protein sequence ID" value="OAJ36416.1"/>
    <property type="molecule type" value="Genomic_DNA"/>
</dbReference>
<comment type="subcellular location">
    <subcellularLocation>
        <location evidence="1">Nucleus</location>
    </subcellularLocation>
</comment>
<dbReference type="VEuPathDB" id="FungiDB:BDEG_20591"/>
<feature type="compositionally biased region" description="Polar residues" evidence="4">
    <location>
        <begin position="1"/>
        <end position="12"/>
    </location>
</feature>
<evidence type="ECO:0000256" key="3">
    <source>
        <dbReference type="ARBA" id="ARBA00023242"/>
    </source>
</evidence>
<proteinExistence type="inferred from homology"/>
<dbReference type="Pfam" id="PF04931">
    <property type="entry name" value="DNA_pol_phi"/>
    <property type="match status" value="1"/>
</dbReference>
<dbReference type="InterPro" id="IPR007015">
    <property type="entry name" value="DNA_pol_V/MYBBP1A"/>
</dbReference>
<dbReference type="InterPro" id="IPR016024">
    <property type="entry name" value="ARM-type_fold"/>
</dbReference>
<reference evidence="5 6" key="2">
    <citation type="submission" date="2016-05" db="EMBL/GenBank/DDBJ databases">
        <title>Lineage-specific infection strategies underlie the spectrum of fungal disease in amphibians.</title>
        <authorList>
            <person name="Cuomo C.A."/>
            <person name="Farrer R.A."/>
            <person name="James T."/>
            <person name="Longcore J."/>
            <person name="Birren B."/>
        </authorList>
    </citation>
    <scope>NUCLEOTIDE SEQUENCE [LARGE SCALE GENOMIC DNA]</scope>
    <source>
        <strain evidence="5 6">JEL423</strain>
    </source>
</reference>
<evidence type="ECO:0000313" key="6">
    <source>
        <dbReference type="Proteomes" id="UP000077115"/>
    </source>
</evidence>
<evidence type="ECO:0000313" key="5">
    <source>
        <dbReference type="EMBL" id="OAJ36416.1"/>
    </source>
</evidence>
<protein>
    <recommendedName>
        <fullName evidence="7">DNA polymerase phi subunit</fullName>
    </recommendedName>
</protein>
<reference evidence="5 6" key="1">
    <citation type="submission" date="2006-10" db="EMBL/GenBank/DDBJ databases">
        <title>The Genome Sequence of Batrachochytrium dendrobatidis JEL423.</title>
        <authorList>
            <consortium name="The Broad Institute Genome Sequencing Platform"/>
            <person name="Birren B."/>
            <person name="Lander E."/>
            <person name="Galagan J."/>
            <person name="Cuomo C."/>
            <person name="Devon K."/>
            <person name="Jaffe D."/>
            <person name="Butler J."/>
            <person name="Alvarez P."/>
            <person name="Gnerre S."/>
            <person name="Grabherr M."/>
            <person name="Kleber M."/>
            <person name="Mauceli E."/>
            <person name="Brockman W."/>
            <person name="Young S."/>
            <person name="LaButti K."/>
            <person name="Sykes S."/>
            <person name="DeCaprio D."/>
            <person name="Crawford M."/>
            <person name="Koehrsen M."/>
            <person name="Engels R."/>
            <person name="Montgomery P."/>
            <person name="Pearson M."/>
            <person name="Howarth C."/>
            <person name="Larson L."/>
            <person name="White J."/>
            <person name="O'Leary S."/>
            <person name="Kodira C."/>
            <person name="Zeng Q."/>
            <person name="Yandava C."/>
            <person name="Alvarado L."/>
            <person name="Longcore J."/>
            <person name="James T."/>
        </authorList>
    </citation>
    <scope>NUCLEOTIDE SEQUENCE [LARGE SCALE GENOMIC DNA]</scope>
    <source>
        <strain evidence="5 6">JEL423</strain>
    </source>
</reference>